<evidence type="ECO:0000256" key="1">
    <source>
        <dbReference type="HAMAP-Rule" id="MF_03006"/>
    </source>
</evidence>
<dbReference type="InterPro" id="IPR000504">
    <property type="entry name" value="RRM_dom"/>
</dbReference>
<comment type="similarity">
    <text evidence="1">Belongs to the eIF-3 subunit G family.</text>
</comment>
<dbReference type="GO" id="GO:0001732">
    <property type="term" value="P:formation of cytoplasmic translation initiation complex"/>
    <property type="evidence" value="ECO:0007669"/>
    <property type="project" value="UniProtKB-UniRule"/>
</dbReference>
<dbReference type="InterPro" id="IPR017334">
    <property type="entry name" value="eIF3_g"/>
</dbReference>
<comment type="subunit">
    <text evidence="1">Component of the eukaryotic translation initiation factor 3 (eIF-3) complex.</text>
</comment>
<dbReference type="Pfam" id="PF00076">
    <property type="entry name" value="RRM_1"/>
    <property type="match status" value="1"/>
</dbReference>
<dbReference type="GO" id="GO:0003743">
    <property type="term" value="F:translation initiation factor activity"/>
    <property type="evidence" value="ECO:0007669"/>
    <property type="project" value="UniProtKB-UniRule"/>
</dbReference>
<dbReference type="EMBL" id="RBNI01002710">
    <property type="protein sequence ID" value="RUP49004.1"/>
    <property type="molecule type" value="Genomic_DNA"/>
</dbReference>
<dbReference type="PROSITE" id="PS50102">
    <property type="entry name" value="RRM"/>
    <property type="match status" value="1"/>
</dbReference>
<dbReference type="GO" id="GO:0033290">
    <property type="term" value="C:eukaryotic 48S preinitiation complex"/>
    <property type="evidence" value="ECO:0007669"/>
    <property type="project" value="UniProtKB-UniRule"/>
</dbReference>
<organism evidence="2 3">
    <name type="scientific">Jimgerdemannia flammicorona</name>
    <dbReference type="NCBI Taxonomy" id="994334"/>
    <lineage>
        <taxon>Eukaryota</taxon>
        <taxon>Fungi</taxon>
        <taxon>Fungi incertae sedis</taxon>
        <taxon>Mucoromycota</taxon>
        <taxon>Mucoromycotina</taxon>
        <taxon>Endogonomycetes</taxon>
        <taxon>Endogonales</taxon>
        <taxon>Endogonaceae</taxon>
        <taxon>Jimgerdemannia</taxon>
    </lineage>
</organism>
<keyword evidence="1" id="KW-0648">Protein biosynthesis</keyword>
<dbReference type="InterPro" id="IPR012677">
    <property type="entry name" value="Nucleotide-bd_a/b_plait_sf"/>
</dbReference>
<keyword evidence="1 2" id="KW-0396">Initiation factor</keyword>
<dbReference type="Gene3D" id="3.30.70.330">
    <property type="match status" value="1"/>
</dbReference>
<keyword evidence="1" id="KW-0963">Cytoplasm</keyword>
<dbReference type="CDD" id="cd12933">
    <property type="entry name" value="eIF3G"/>
    <property type="match status" value="1"/>
</dbReference>
<comment type="caution">
    <text evidence="2">The sequence shown here is derived from an EMBL/GenBank/DDBJ whole genome shotgun (WGS) entry which is preliminary data.</text>
</comment>
<evidence type="ECO:0000313" key="2">
    <source>
        <dbReference type="EMBL" id="RUP49004.1"/>
    </source>
</evidence>
<dbReference type="Proteomes" id="UP000268093">
    <property type="component" value="Unassembled WGS sequence"/>
</dbReference>
<reference evidence="2 3" key="1">
    <citation type="journal article" date="2018" name="New Phytol.">
        <title>Phylogenomics of Endogonaceae and evolution of mycorrhizas within Mucoromycota.</title>
        <authorList>
            <person name="Chang Y."/>
            <person name="Desiro A."/>
            <person name="Na H."/>
            <person name="Sandor L."/>
            <person name="Lipzen A."/>
            <person name="Clum A."/>
            <person name="Barry K."/>
            <person name="Grigoriev I.V."/>
            <person name="Martin F.M."/>
            <person name="Stajich J.E."/>
            <person name="Smith M.E."/>
            <person name="Bonito G."/>
            <person name="Spatafora J.W."/>
        </authorList>
    </citation>
    <scope>NUCLEOTIDE SEQUENCE [LARGE SCALE GENOMIC DNA]</scope>
    <source>
        <strain evidence="2 3">GMNB39</strain>
    </source>
</reference>
<dbReference type="GO" id="GO:0003723">
    <property type="term" value="F:RNA binding"/>
    <property type="evidence" value="ECO:0007669"/>
    <property type="project" value="UniProtKB-UniRule"/>
</dbReference>
<dbReference type="HAMAP" id="MF_03006">
    <property type="entry name" value="eIF3g"/>
    <property type="match status" value="1"/>
</dbReference>
<protein>
    <recommendedName>
        <fullName evidence="1">Eukaryotic translation initiation factor 3 subunit G</fullName>
        <shortName evidence="1">eIF3g</shortName>
    </recommendedName>
    <alternativeName>
        <fullName evidence="1">Eukaryotic translation initiation factor 3 RNA-binding subunit</fullName>
        <shortName evidence="1">eIF-3 RNA-binding subunit</shortName>
    </alternativeName>
    <alternativeName>
        <fullName evidence="1">Translation initiation factor eIF3 p33 subunit homolog</fullName>
        <shortName evidence="1">eIF3 p33 homolog</shortName>
    </alternativeName>
</protein>
<proteinExistence type="inferred from homology"/>
<dbReference type="OrthoDB" id="639027at2759"/>
<dbReference type="PANTHER" id="PTHR10352">
    <property type="entry name" value="EUKARYOTIC TRANSLATION INITIATION FACTOR 3 SUBUNIT G"/>
    <property type="match status" value="1"/>
</dbReference>
<dbReference type="SMART" id="SM00360">
    <property type="entry name" value="RRM"/>
    <property type="match status" value="1"/>
</dbReference>
<evidence type="ECO:0000313" key="3">
    <source>
        <dbReference type="Proteomes" id="UP000268093"/>
    </source>
</evidence>
<dbReference type="Pfam" id="PF12353">
    <property type="entry name" value="eIF3g"/>
    <property type="match status" value="2"/>
</dbReference>
<dbReference type="GO" id="GO:0005852">
    <property type="term" value="C:eukaryotic translation initiation factor 3 complex"/>
    <property type="evidence" value="ECO:0007669"/>
    <property type="project" value="UniProtKB-UniRule"/>
</dbReference>
<dbReference type="AlphaFoldDB" id="A0A433DDW3"/>
<dbReference type="InterPro" id="IPR024675">
    <property type="entry name" value="eIF3g_N"/>
</dbReference>
<comment type="subcellular location">
    <subcellularLocation>
        <location evidence="1">Cytoplasm</location>
    </subcellularLocation>
</comment>
<dbReference type="SUPFAM" id="SSF54928">
    <property type="entry name" value="RNA-binding domain, RBD"/>
    <property type="match status" value="1"/>
</dbReference>
<dbReference type="InterPro" id="IPR034240">
    <property type="entry name" value="eIF3G_RRM"/>
</dbReference>
<name>A0A433DDW3_9FUNG</name>
<comment type="function">
    <text evidence="1">RNA-binding component of the eukaryotic translation initiation factor 3 (eIF-3) complex, which is involved in protein synthesis of a specialized repertoire of mRNAs and, together with other initiation factors, stimulates binding of mRNA and methionyl-tRNAi to the 40S ribosome. The eIF-3 complex specifically targets and initiates translation of a subset of mRNAs involved in cell proliferation. This subunit can bind 18S rRNA.</text>
</comment>
<dbReference type="InterPro" id="IPR035979">
    <property type="entry name" value="RBD_domain_sf"/>
</dbReference>
<dbReference type="GO" id="GO:0016282">
    <property type="term" value="C:eukaryotic 43S preinitiation complex"/>
    <property type="evidence" value="ECO:0007669"/>
    <property type="project" value="UniProtKB-UniRule"/>
</dbReference>
<accession>A0A433DDW3</accession>
<dbReference type="CDD" id="cd12408">
    <property type="entry name" value="RRM_eIF3G_like"/>
    <property type="match status" value="1"/>
</dbReference>
<keyword evidence="3" id="KW-1185">Reference proteome</keyword>
<gene>
    <name evidence="1" type="primary">TIF35</name>
    <name evidence="2" type="ORF">BC936DRAFT_143493</name>
</gene>
<sequence length="372" mass="41465">MPVDAIAPPKASWADEVEEEEDSFAPQIFTDENGIKTIIEYRLNDDGKKVKITRRIRTKLITEHVNKAVAERKKWAKFGEERDKKPGPDMSTTTVGENVGLKLASTGGKVCFWGCGAQGSVVVFIGVVDLVFWSRACGLCWLTNERWMMVGDMRELLPEYYVCYGAIWQDARLNHWNGTLPRNRHVHADIAAATAEEDPDMALKAAILKNKKILCRICKGDHFTTKCPYKGSLQPLDEIMEGKDATPDRAASPEPSTVTGPKKYVAPHMRGAGAGGSNTGESMGREKRDDSATIRVTNLSEDVTENDIHDLFRRFGQIARVYLARDRETNVCKGFAFVSFQTKDDAGRALQAINGYGYDNLILRVEWANSNK</sequence>